<feature type="domain" description="DUF6593" evidence="1">
    <location>
        <begin position="9"/>
        <end position="154"/>
    </location>
</feature>
<evidence type="ECO:0000313" key="3">
    <source>
        <dbReference type="Proteomes" id="UP000663846"/>
    </source>
</evidence>
<reference evidence="2" key="1">
    <citation type="submission" date="2021-01" db="EMBL/GenBank/DDBJ databases">
        <authorList>
            <person name="Kaushik A."/>
        </authorList>
    </citation>
    <scope>NUCLEOTIDE SEQUENCE</scope>
    <source>
        <strain evidence="2">AG1-1C</strain>
    </source>
</reference>
<name>A0A8H3AX24_9AGAM</name>
<evidence type="ECO:0000259" key="1">
    <source>
        <dbReference type="Pfam" id="PF20236"/>
    </source>
</evidence>
<comment type="caution">
    <text evidence="2">The sequence shown here is derived from an EMBL/GenBank/DDBJ whole genome shotgun (WGS) entry which is preliminary data.</text>
</comment>
<evidence type="ECO:0000313" key="2">
    <source>
        <dbReference type="EMBL" id="CAE6442328.1"/>
    </source>
</evidence>
<dbReference type="AlphaFoldDB" id="A0A8H3AX24"/>
<proteinExistence type="predicted"/>
<dbReference type="Proteomes" id="UP000663846">
    <property type="component" value="Unassembled WGS sequence"/>
</dbReference>
<protein>
    <recommendedName>
        <fullName evidence="1">DUF6593 domain-containing protein</fullName>
    </recommendedName>
</protein>
<accession>A0A8H3AX24</accession>
<dbReference type="EMBL" id="CAJMWS010000408">
    <property type="protein sequence ID" value="CAE6442328.1"/>
    <property type="molecule type" value="Genomic_DNA"/>
</dbReference>
<gene>
    <name evidence="2" type="ORF">RDB_LOCUS131972</name>
</gene>
<organism evidence="2 3">
    <name type="scientific">Rhizoctonia solani</name>
    <dbReference type="NCBI Taxonomy" id="456999"/>
    <lineage>
        <taxon>Eukaryota</taxon>
        <taxon>Fungi</taxon>
        <taxon>Dikarya</taxon>
        <taxon>Basidiomycota</taxon>
        <taxon>Agaricomycotina</taxon>
        <taxon>Agaricomycetes</taxon>
        <taxon>Cantharellales</taxon>
        <taxon>Ceratobasidiaceae</taxon>
        <taxon>Rhizoctonia</taxon>
    </lineage>
</organism>
<sequence length="157" mass="17747">MATYTLSSNDPRNTTFTNPDGSIVYKISTPNILKNVTTTITRGDESIVAVIHWNVLDKNEITMNGITQRVVDIFPRSKALTRSRVYTATDGEKFKWKNSTKLYCVSENTGLNIATYYKSLFAVFREKKSTLDIAPGTLHLSDILIVTWCIMEREGED</sequence>
<dbReference type="Pfam" id="PF20236">
    <property type="entry name" value="DUF6593"/>
    <property type="match status" value="1"/>
</dbReference>
<dbReference type="InterPro" id="IPR046528">
    <property type="entry name" value="DUF6593"/>
</dbReference>